<dbReference type="InterPro" id="IPR042197">
    <property type="entry name" value="Apaf_helical"/>
</dbReference>
<evidence type="ECO:0000313" key="7">
    <source>
        <dbReference type="EMBL" id="RHN58749.1"/>
    </source>
</evidence>
<evidence type="ECO:0000256" key="3">
    <source>
        <dbReference type="ARBA" id="ARBA00022821"/>
    </source>
</evidence>
<dbReference type="Gene3D" id="3.80.10.10">
    <property type="entry name" value="Ribonuclease Inhibitor"/>
    <property type="match status" value="1"/>
</dbReference>
<dbReference type="PANTHER" id="PTHR11017">
    <property type="entry name" value="LEUCINE-RICH REPEAT-CONTAINING PROTEIN"/>
    <property type="match status" value="1"/>
</dbReference>
<keyword evidence="4" id="KW-0520">NAD</keyword>
<evidence type="ECO:0000259" key="5">
    <source>
        <dbReference type="PROSITE" id="PS50104"/>
    </source>
</evidence>
<protein>
    <submittedName>
        <fullName evidence="6">Disease resistance protein (TIR-NBS-LRR class)</fullName>
    </submittedName>
    <submittedName>
        <fullName evidence="7">Putative TIR domain, winged helix-turn-helix DNA-binding domain-containing protein</fullName>
    </submittedName>
</protein>
<dbReference type="Gene3D" id="3.40.50.300">
    <property type="entry name" value="P-loop containing nucleotide triphosphate hydrolases"/>
    <property type="match status" value="1"/>
</dbReference>
<dbReference type="SUPFAM" id="SSF46785">
    <property type="entry name" value="Winged helix' DNA-binding domain"/>
    <property type="match status" value="1"/>
</dbReference>
<dbReference type="GO" id="GO:0006952">
    <property type="term" value="P:defense response"/>
    <property type="evidence" value="ECO:0007669"/>
    <property type="project" value="UniProtKB-KW"/>
</dbReference>
<dbReference type="AlphaFoldDB" id="G7JLU8"/>
<dbReference type="Pfam" id="PF07725">
    <property type="entry name" value="LRR_3"/>
    <property type="match status" value="1"/>
</dbReference>
<keyword evidence="9" id="KW-1185">Reference proteome</keyword>
<dbReference type="InterPro" id="IPR035897">
    <property type="entry name" value="Toll_tir_struct_dom_sf"/>
</dbReference>
<dbReference type="Proteomes" id="UP000265566">
    <property type="component" value="Chromosome 4"/>
</dbReference>
<dbReference type="FunFam" id="3.40.50.10140:FF:000007">
    <property type="entry name" value="Disease resistance protein (TIR-NBS-LRR class)"/>
    <property type="match status" value="1"/>
</dbReference>
<dbReference type="HOGENOM" id="CLU_001561_2_1_1"/>
<evidence type="ECO:0000256" key="4">
    <source>
        <dbReference type="ARBA" id="ARBA00023027"/>
    </source>
</evidence>
<reference evidence="6 9" key="1">
    <citation type="journal article" date="2011" name="Nature">
        <title>The Medicago genome provides insight into the evolution of rhizobial symbioses.</title>
        <authorList>
            <person name="Young N.D."/>
            <person name="Debelle F."/>
            <person name="Oldroyd G.E."/>
            <person name="Geurts R."/>
            <person name="Cannon S.B."/>
            <person name="Udvardi M.K."/>
            <person name="Benedito V.A."/>
            <person name="Mayer K.F."/>
            <person name="Gouzy J."/>
            <person name="Schoof H."/>
            <person name="Van de Peer Y."/>
            <person name="Proost S."/>
            <person name="Cook D.R."/>
            <person name="Meyers B.C."/>
            <person name="Spannagl M."/>
            <person name="Cheung F."/>
            <person name="De Mita S."/>
            <person name="Krishnakumar V."/>
            <person name="Gundlach H."/>
            <person name="Zhou S."/>
            <person name="Mudge J."/>
            <person name="Bharti A.K."/>
            <person name="Murray J.D."/>
            <person name="Naoumkina M.A."/>
            <person name="Rosen B."/>
            <person name="Silverstein K.A."/>
            <person name="Tang H."/>
            <person name="Rombauts S."/>
            <person name="Zhao P.X."/>
            <person name="Zhou P."/>
            <person name="Barbe V."/>
            <person name="Bardou P."/>
            <person name="Bechner M."/>
            <person name="Bellec A."/>
            <person name="Berger A."/>
            <person name="Berges H."/>
            <person name="Bidwell S."/>
            <person name="Bisseling T."/>
            <person name="Choisne N."/>
            <person name="Couloux A."/>
            <person name="Denny R."/>
            <person name="Deshpande S."/>
            <person name="Dai X."/>
            <person name="Doyle J.J."/>
            <person name="Dudez A.M."/>
            <person name="Farmer A.D."/>
            <person name="Fouteau S."/>
            <person name="Franken C."/>
            <person name="Gibelin C."/>
            <person name="Gish J."/>
            <person name="Goldstein S."/>
            <person name="Gonzalez A.J."/>
            <person name="Green P.J."/>
            <person name="Hallab A."/>
            <person name="Hartog M."/>
            <person name="Hua A."/>
            <person name="Humphray S.J."/>
            <person name="Jeong D.H."/>
            <person name="Jing Y."/>
            <person name="Jocker A."/>
            <person name="Kenton S.M."/>
            <person name="Kim D.J."/>
            <person name="Klee K."/>
            <person name="Lai H."/>
            <person name="Lang C."/>
            <person name="Lin S."/>
            <person name="Macmil S.L."/>
            <person name="Magdelenat G."/>
            <person name="Matthews L."/>
            <person name="McCorrison J."/>
            <person name="Monaghan E.L."/>
            <person name="Mun J.H."/>
            <person name="Najar F.Z."/>
            <person name="Nicholson C."/>
            <person name="Noirot C."/>
            <person name="O'Bleness M."/>
            <person name="Paule C.R."/>
            <person name="Poulain J."/>
            <person name="Prion F."/>
            <person name="Qin B."/>
            <person name="Qu C."/>
            <person name="Retzel E.F."/>
            <person name="Riddle C."/>
            <person name="Sallet E."/>
            <person name="Samain S."/>
            <person name="Samson N."/>
            <person name="Sanders I."/>
            <person name="Saurat O."/>
            <person name="Scarpelli C."/>
            <person name="Schiex T."/>
            <person name="Segurens B."/>
            <person name="Severin A.J."/>
            <person name="Sherrier D.J."/>
            <person name="Shi R."/>
            <person name="Sims S."/>
            <person name="Singer S.R."/>
            <person name="Sinharoy S."/>
            <person name="Sterck L."/>
            <person name="Viollet A."/>
            <person name="Wang B.B."/>
            <person name="Wang K."/>
            <person name="Wang M."/>
            <person name="Wang X."/>
            <person name="Warfsmann J."/>
            <person name="Weissenbach J."/>
            <person name="White D.D."/>
            <person name="White J.D."/>
            <person name="Wiley G.B."/>
            <person name="Wincker P."/>
            <person name="Xing Y."/>
            <person name="Yang L."/>
            <person name="Yao Z."/>
            <person name="Ying F."/>
            <person name="Zhai J."/>
            <person name="Zhou L."/>
            <person name="Zuber A."/>
            <person name="Denarie J."/>
            <person name="Dixon R.A."/>
            <person name="May G.D."/>
            <person name="Schwartz D.C."/>
            <person name="Rogers J."/>
            <person name="Quetier F."/>
            <person name="Town C.D."/>
            <person name="Roe B.A."/>
        </authorList>
    </citation>
    <scope>NUCLEOTIDE SEQUENCE [LARGE SCALE GENOMIC DNA]</scope>
    <source>
        <strain evidence="6">A17</strain>
        <strain evidence="8 9">cv. Jemalong A17</strain>
    </source>
</reference>
<dbReference type="OrthoDB" id="1416489at2759"/>
<dbReference type="InterPro" id="IPR036390">
    <property type="entry name" value="WH_DNA-bd_sf"/>
</dbReference>
<reference evidence="10" key="4">
    <citation type="journal article" date="2018" name="Nat. Plants">
        <title>Whole-genome landscape of Medicago truncatula symbiotic genes.</title>
        <authorList>
            <person name="Pecrix Y."/>
            <person name="Staton S.E."/>
            <person name="Sallet E."/>
            <person name="Lelandais-Briere C."/>
            <person name="Moreau S."/>
            <person name="Carrere S."/>
            <person name="Blein T."/>
            <person name="Jardinaud M.F."/>
            <person name="Latrasse D."/>
            <person name="Zouine M."/>
            <person name="Zahm M."/>
            <person name="Kreplak J."/>
            <person name="Mayjonade B."/>
            <person name="Satge C."/>
            <person name="Perez M."/>
            <person name="Cauet S."/>
            <person name="Marande W."/>
            <person name="Chantry-Darmon C."/>
            <person name="Lopez-Roques C."/>
            <person name="Bouchez O."/>
            <person name="Berard A."/>
            <person name="Debelle F."/>
            <person name="Munos S."/>
            <person name="Bendahmane A."/>
            <person name="Berges H."/>
            <person name="Niebel A."/>
            <person name="Buitink J."/>
            <person name="Frugier F."/>
            <person name="Benhamed M."/>
            <person name="Crespi M."/>
            <person name="Gouzy J."/>
            <person name="Gamas P."/>
        </authorList>
    </citation>
    <scope>NUCLEOTIDE SEQUENCE [LARGE SCALE GENOMIC DNA]</scope>
    <source>
        <strain evidence="10">cv. Jemalong A17</strain>
    </source>
</reference>
<dbReference type="EnsemblPlants" id="AES86781">
    <property type="protein sequence ID" value="AES86781"/>
    <property type="gene ID" value="MTR_4g014770"/>
</dbReference>
<dbReference type="Pfam" id="PF23282">
    <property type="entry name" value="WHD_ROQ1"/>
    <property type="match status" value="1"/>
</dbReference>
<dbReference type="OMA" id="CEVFNEN"/>
<dbReference type="GO" id="GO:0007165">
    <property type="term" value="P:signal transduction"/>
    <property type="evidence" value="ECO:0007669"/>
    <property type="project" value="InterPro"/>
</dbReference>
<keyword evidence="1" id="KW-0433">Leucine-rich repeat</keyword>
<evidence type="ECO:0000256" key="2">
    <source>
        <dbReference type="ARBA" id="ARBA00022737"/>
    </source>
</evidence>
<dbReference type="Gene3D" id="1.10.8.430">
    <property type="entry name" value="Helical domain of apoptotic protease-activating factors"/>
    <property type="match status" value="1"/>
</dbReference>
<dbReference type="Pfam" id="PF01582">
    <property type="entry name" value="TIR"/>
    <property type="match status" value="1"/>
</dbReference>
<reference evidence="7" key="5">
    <citation type="journal article" date="2018" name="Nat. Plants">
        <title>Whole-genome landscape of Medicago truncatula symbiotic genes.</title>
        <authorList>
            <person name="Pecrix Y."/>
            <person name="Gamas P."/>
            <person name="Carrere S."/>
        </authorList>
    </citation>
    <scope>NUCLEOTIDE SEQUENCE</scope>
    <source>
        <tissue evidence="7">Leaves</tissue>
    </source>
</reference>
<dbReference type="Pfam" id="PF00931">
    <property type="entry name" value="NB-ARC"/>
    <property type="match status" value="1"/>
</dbReference>
<dbReference type="PRINTS" id="PR00364">
    <property type="entry name" value="DISEASERSIST"/>
</dbReference>
<dbReference type="Gene3D" id="3.40.50.10140">
    <property type="entry name" value="Toll/interleukin-1 receptor homology (TIR) domain"/>
    <property type="match status" value="1"/>
</dbReference>
<dbReference type="SMART" id="SM00255">
    <property type="entry name" value="TIR"/>
    <property type="match status" value="1"/>
</dbReference>
<dbReference type="GO" id="GO:0043531">
    <property type="term" value="F:ADP binding"/>
    <property type="evidence" value="ECO:0007669"/>
    <property type="project" value="InterPro"/>
</dbReference>
<dbReference type="InterPro" id="IPR011713">
    <property type="entry name" value="Leu-rich_rpt_3"/>
</dbReference>
<dbReference type="PANTHER" id="PTHR11017:SF263">
    <property type="entry name" value="ADP-RIBOSYL CYCLASE_CYCLIC ADP-RIBOSE HYDROLASE"/>
    <property type="match status" value="1"/>
</dbReference>
<dbReference type="Proteomes" id="UP000002051">
    <property type="component" value="Chromosome 4"/>
</dbReference>
<organism evidence="6 9">
    <name type="scientific">Medicago truncatula</name>
    <name type="common">Barrel medic</name>
    <name type="synonym">Medicago tribuloides</name>
    <dbReference type="NCBI Taxonomy" id="3880"/>
    <lineage>
        <taxon>Eukaryota</taxon>
        <taxon>Viridiplantae</taxon>
        <taxon>Streptophyta</taxon>
        <taxon>Embryophyta</taxon>
        <taxon>Tracheophyta</taxon>
        <taxon>Spermatophyta</taxon>
        <taxon>Magnoliopsida</taxon>
        <taxon>eudicotyledons</taxon>
        <taxon>Gunneridae</taxon>
        <taxon>Pentapetalae</taxon>
        <taxon>rosids</taxon>
        <taxon>fabids</taxon>
        <taxon>Fabales</taxon>
        <taxon>Fabaceae</taxon>
        <taxon>Papilionoideae</taxon>
        <taxon>50 kb inversion clade</taxon>
        <taxon>NPAAA clade</taxon>
        <taxon>Hologalegina</taxon>
        <taxon>IRL clade</taxon>
        <taxon>Trifolieae</taxon>
        <taxon>Medicago</taxon>
    </lineage>
</organism>
<reference evidence="6 9" key="2">
    <citation type="journal article" date="2014" name="BMC Genomics">
        <title>An improved genome release (version Mt4.0) for the model legume Medicago truncatula.</title>
        <authorList>
            <person name="Tang H."/>
            <person name="Krishnakumar V."/>
            <person name="Bidwell S."/>
            <person name="Rosen B."/>
            <person name="Chan A."/>
            <person name="Zhou S."/>
            <person name="Gentzbittel L."/>
            <person name="Childs K.L."/>
            <person name="Yandell M."/>
            <person name="Gundlach H."/>
            <person name="Mayer K.F."/>
            <person name="Schwartz D.C."/>
            <person name="Town C.D."/>
        </authorList>
    </citation>
    <scope>GENOME REANNOTATION</scope>
    <source>
        <strain evidence="8 9">cv. Jemalong A17</strain>
    </source>
</reference>
<dbReference type="SUPFAM" id="SSF52540">
    <property type="entry name" value="P-loop containing nucleoside triphosphate hydrolases"/>
    <property type="match status" value="1"/>
</dbReference>
<dbReference type="SUPFAM" id="SSF52058">
    <property type="entry name" value="L domain-like"/>
    <property type="match status" value="1"/>
</dbReference>
<keyword evidence="3" id="KW-0611">Plant defense</keyword>
<dbReference type="InterPro" id="IPR058192">
    <property type="entry name" value="WHD_ROQ1-like"/>
</dbReference>
<dbReference type="EMBL" id="PSQE01000004">
    <property type="protein sequence ID" value="RHN58749.1"/>
    <property type="molecule type" value="Genomic_DNA"/>
</dbReference>
<keyword evidence="2" id="KW-0677">Repeat</keyword>
<dbReference type="EMBL" id="CM001220">
    <property type="protein sequence ID" value="AES86781.1"/>
    <property type="molecule type" value="Genomic_DNA"/>
</dbReference>
<dbReference type="InterPro" id="IPR002182">
    <property type="entry name" value="NB-ARC"/>
</dbReference>
<reference evidence="8" key="3">
    <citation type="submission" date="2015-04" db="UniProtKB">
        <authorList>
            <consortium name="EnsemblPlants"/>
        </authorList>
    </citation>
    <scope>IDENTIFICATION</scope>
    <source>
        <strain evidence="8">cv. Jemalong A17</strain>
    </source>
</reference>
<name>G7JLU8_MEDTR</name>
<dbReference type="KEGG" id="mtr:11419195"/>
<dbReference type="InterPro" id="IPR000157">
    <property type="entry name" value="TIR_dom"/>
</dbReference>
<evidence type="ECO:0000256" key="1">
    <source>
        <dbReference type="ARBA" id="ARBA00022614"/>
    </source>
</evidence>
<sequence length="684" mass="78593">MSNNTPKSKFDVFVSFRGNDVRDGFLGKLYEAFIRKQINIFVDYKLKKGDDISHSLGEAIEGSSISLVIFSENYASSHWCLEELVKIIECREKYGQLVIPIFYEVDPTNVRYQKKSYENAFVKLEKRYNSSEVKIWRHTLKISANLVGFTSSSFRNDAELLEEITNFVLMSLGKYSKGLIGMDKPIAHLNSLLNKESGKVRVIGIWGMGGIGKTTIAKELFDQICSEYDGCCFMSNVSLGLQSRGITFLKEMLFSNLLNEDVKIDSSNGLSNNIHRRIDRMKVLIVLDDIKEEGLLEMLFGTLDWFRSDSRIIVTSRDKQVLIANEVDDDDVYEVGVLNSSDALALFNLNAFKESHLEIKYYDLSKKVVDYAKGIPLVLKVLGHMFRGKHNKKTWVYQLEKLEKVPIQEIDKVMRLSYDDLDLLEQKYFLDIACFFNGLNLKVDYMKLLLKDYESDNSVAVGLERLKDKALITISEDNVISMHDFQQKMGREVVRLESIKDPSKQSRLWDPDDICYVLENDKGTDAIRSIRVNLSSVWMLKLSPHVFAKMTNLKFLNFFGGYDNDCLDLLPRGLQSFPNDLRYLRWVCYPLKSFPENFSAENLVILNLRYSKVEKLWCGVQPDLVNLKEVKLSHSGFLKELPNFSKAENLNVLHIEDCPQLESVHPSIFCPGKLVKLYLFTISH</sequence>
<dbReference type="PaxDb" id="3880-AES86781"/>
<keyword evidence="7" id="KW-0238">DNA-binding</keyword>
<proteinExistence type="predicted"/>
<evidence type="ECO:0000313" key="8">
    <source>
        <dbReference type="EnsemblPlants" id="AES86781"/>
    </source>
</evidence>
<dbReference type="InterPro" id="IPR027417">
    <property type="entry name" value="P-loop_NTPase"/>
</dbReference>
<evidence type="ECO:0000313" key="6">
    <source>
        <dbReference type="EMBL" id="AES86781.1"/>
    </source>
</evidence>
<feature type="domain" description="TIR" evidence="5">
    <location>
        <begin position="8"/>
        <end position="172"/>
    </location>
</feature>
<dbReference type="Gramene" id="rna20690">
    <property type="protein sequence ID" value="RHN58749.1"/>
    <property type="gene ID" value="gene20690"/>
</dbReference>
<dbReference type="GO" id="GO:0003677">
    <property type="term" value="F:DNA binding"/>
    <property type="evidence" value="ECO:0007669"/>
    <property type="project" value="UniProtKB-KW"/>
</dbReference>
<evidence type="ECO:0000313" key="10">
    <source>
        <dbReference type="Proteomes" id="UP000265566"/>
    </source>
</evidence>
<gene>
    <name evidence="8" type="primary">11419195</name>
    <name evidence="6" type="ordered locus">MTR_4g014770</name>
    <name evidence="7" type="ORF">MtrunA17_Chr4g0005731</name>
</gene>
<dbReference type="InterPro" id="IPR044974">
    <property type="entry name" value="Disease_R_plants"/>
</dbReference>
<dbReference type="InterPro" id="IPR032675">
    <property type="entry name" value="LRR_dom_sf"/>
</dbReference>
<dbReference type="SUPFAM" id="SSF52200">
    <property type="entry name" value="Toll/Interleukin receptor TIR domain"/>
    <property type="match status" value="1"/>
</dbReference>
<dbReference type="ExpressionAtlas" id="G7JLU8">
    <property type="expression patterns" value="differential"/>
</dbReference>
<dbReference type="PROSITE" id="PS50104">
    <property type="entry name" value="TIR"/>
    <property type="match status" value="1"/>
</dbReference>
<evidence type="ECO:0000313" key="9">
    <source>
        <dbReference type="Proteomes" id="UP000002051"/>
    </source>
</evidence>
<accession>G7JLU8</accession>